<evidence type="ECO:0000259" key="1">
    <source>
        <dbReference type="SMART" id="SM00860"/>
    </source>
</evidence>
<comment type="caution">
    <text evidence="2">The sequence shown here is derived from an EMBL/GenBank/DDBJ whole genome shotgun (WGS) entry which is preliminary data.</text>
</comment>
<reference evidence="2 3" key="1">
    <citation type="submission" date="2021-07" db="EMBL/GenBank/DDBJ databases">
        <title>A novel phosphonate cluster across the Pantoea species complex is important for pathogenicity in onion.</title>
        <authorList>
            <person name="Zhao M."/>
            <person name="Stice S."/>
            <person name="Shin G.Y."/>
            <person name="Coutinho T."/>
            <person name="Gitaitis R."/>
            <person name="Kvitko B."/>
            <person name="Dutta B."/>
        </authorList>
    </citation>
    <scope>NUCLEOTIDE SEQUENCE [LARGE SCALE GENOMIC DNA]</scope>
    <source>
        <strain evidence="2 3">BD 382</strain>
    </source>
</reference>
<dbReference type="Pfam" id="PF09346">
    <property type="entry name" value="SMI1_KNR4"/>
    <property type="match status" value="1"/>
</dbReference>
<dbReference type="InterPro" id="IPR018958">
    <property type="entry name" value="Knr4/Smi1-like_dom"/>
</dbReference>
<feature type="domain" description="Knr4/Smi1-like" evidence="1">
    <location>
        <begin position="9"/>
        <end position="131"/>
    </location>
</feature>
<protein>
    <submittedName>
        <fullName evidence="2">SMI1/KNR4 family protein</fullName>
    </submittedName>
</protein>
<evidence type="ECO:0000313" key="3">
    <source>
        <dbReference type="Proteomes" id="UP001197236"/>
    </source>
</evidence>
<dbReference type="SMART" id="SM00860">
    <property type="entry name" value="SMI1_KNR4"/>
    <property type="match status" value="1"/>
</dbReference>
<dbReference type="RefSeq" id="WP_096011301.1">
    <property type="nucleotide sequence ID" value="NZ_CP193912.1"/>
</dbReference>
<dbReference type="InterPro" id="IPR037883">
    <property type="entry name" value="Knr4/Smi1-like_sf"/>
</dbReference>
<accession>A0ABS6VKL7</accession>
<sequence>MYLSDSEQKLTREEMASFNALFGNRLPQSFQDFYLKNNGGYPLNNEDGNFFMLGGFNSVKYGERPIEELYGDLTESFGDLRKMVPFAYDEGGNSFLLSLKEGDSFGEIFVFLMDEKELVSVADSFDEFIEELFG</sequence>
<name>A0ABS6VKL7_9GAMM</name>
<dbReference type="SUPFAM" id="SSF160631">
    <property type="entry name" value="SMI1/KNR4-like"/>
    <property type="match status" value="1"/>
</dbReference>
<dbReference type="EMBL" id="JAHVXZ010000016">
    <property type="protein sequence ID" value="MBW1259397.1"/>
    <property type="molecule type" value="Genomic_DNA"/>
</dbReference>
<organism evidence="2 3">
    <name type="scientific">Pantoea allii</name>
    <dbReference type="NCBI Taxonomy" id="574096"/>
    <lineage>
        <taxon>Bacteria</taxon>
        <taxon>Pseudomonadati</taxon>
        <taxon>Pseudomonadota</taxon>
        <taxon>Gammaproteobacteria</taxon>
        <taxon>Enterobacterales</taxon>
        <taxon>Erwiniaceae</taxon>
        <taxon>Pantoea</taxon>
    </lineage>
</organism>
<dbReference type="Gene3D" id="3.40.1580.10">
    <property type="entry name" value="SMI1/KNR4-like"/>
    <property type="match status" value="1"/>
</dbReference>
<evidence type="ECO:0000313" key="2">
    <source>
        <dbReference type="EMBL" id="MBW1259397.1"/>
    </source>
</evidence>
<gene>
    <name evidence="2" type="ORF">KYI95_19690</name>
</gene>
<keyword evidence="3" id="KW-1185">Reference proteome</keyword>
<dbReference type="Proteomes" id="UP001197236">
    <property type="component" value="Unassembled WGS sequence"/>
</dbReference>
<proteinExistence type="predicted"/>